<evidence type="ECO:0000256" key="1">
    <source>
        <dbReference type="SAM" id="MobiDB-lite"/>
    </source>
</evidence>
<evidence type="ECO:0000313" key="2">
    <source>
        <dbReference type="EMBL" id="CAE0838301.1"/>
    </source>
</evidence>
<feature type="compositionally biased region" description="Polar residues" evidence="1">
    <location>
        <begin position="241"/>
        <end position="253"/>
    </location>
</feature>
<reference evidence="2" key="1">
    <citation type="submission" date="2021-01" db="EMBL/GenBank/DDBJ databases">
        <authorList>
            <person name="Corre E."/>
            <person name="Pelletier E."/>
            <person name="Niang G."/>
            <person name="Scheremetjew M."/>
            <person name="Finn R."/>
            <person name="Kale V."/>
            <person name="Holt S."/>
            <person name="Cochrane G."/>
            <person name="Meng A."/>
            <person name="Brown T."/>
            <person name="Cohen L."/>
        </authorList>
    </citation>
    <scope>NUCLEOTIDE SEQUENCE</scope>
    <source>
        <strain evidence="2">CCMP1594</strain>
    </source>
</reference>
<name>A0A7S4GIT7_9EUGL</name>
<feature type="compositionally biased region" description="Basic and acidic residues" evidence="1">
    <location>
        <begin position="260"/>
        <end position="276"/>
    </location>
</feature>
<feature type="compositionally biased region" description="Basic residues" evidence="1">
    <location>
        <begin position="279"/>
        <end position="296"/>
    </location>
</feature>
<organism evidence="2">
    <name type="scientific">Eutreptiella gymnastica</name>
    <dbReference type="NCBI Taxonomy" id="73025"/>
    <lineage>
        <taxon>Eukaryota</taxon>
        <taxon>Discoba</taxon>
        <taxon>Euglenozoa</taxon>
        <taxon>Euglenida</taxon>
        <taxon>Spirocuta</taxon>
        <taxon>Euglenophyceae</taxon>
        <taxon>Eutreptiales</taxon>
        <taxon>Eutreptiaceae</taxon>
        <taxon>Eutreptiella</taxon>
    </lineage>
</organism>
<gene>
    <name evidence="2" type="ORF">EGYM00163_LOCUS49673</name>
</gene>
<feature type="region of interest" description="Disordered" evidence="1">
    <location>
        <begin position="1"/>
        <end position="62"/>
    </location>
</feature>
<feature type="compositionally biased region" description="Low complexity" evidence="1">
    <location>
        <begin position="19"/>
        <end position="31"/>
    </location>
</feature>
<feature type="region of interest" description="Disordered" evidence="1">
    <location>
        <begin position="240"/>
        <end position="296"/>
    </location>
</feature>
<proteinExistence type="predicted"/>
<dbReference type="EMBL" id="HBJA01144203">
    <property type="protein sequence ID" value="CAE0838301.1"/>
    <property type="molecule type" value="Transcribed_RNA"/>
</dbReference>
<feature type="compositionally biased region" description="Basic and acidic residues" evidence="1">
    <location>
        <begin position="185"/>
        <end position="195"/>
    </location>
</feature>
<accession>A0A7S4GIT7</accession>
<sequence length="296" mass="32166">MRLGEIIERRSSERSADQSPRLAPAPLSARPFISPSKNAHCRGVIAGTNPLHAPGKSQRFGKSHTFDSTTHNPFGSCQKETPRGPWESRVRADILKSFSFFYEVPEAGPEDTCGSQSSNRSPRIVPKIVSAAPEAFSSARGKPKVGFVCPEAPSSARSGRVFPQAVVPQLPEARAEDAGSPQSDFRCRQDAHPVPEESPEDASWPPPAVLSPDEAPPASVCGPSKRSSFLRKRLDDLHNASDLQKASTLTKSVSWADGIVDPRDKGHQVPELKEPPAQKLHKKPPLKRVTGRRKDT</sequence>
<protein>
    <submittedName>
        <fullName evidence="2">Uncharacterized protein</fullName>
    </submittedName>
</protein>
<dbReference type="AlphaFoldDB" id="A0A7S4GIT7"/>
<feature type="compositionally biased region" description="Basic and acidic residues" evidence="1">
    <location>
        <begin position="1"/>
        <end position="16"/>
    </location>
</feature>
<feature type="region of interest" description="Disordered" evidence="1">
    <location>
        <begin position="153"/>
        <end position="226"/>
    </location>
</feature>